<dbReference type="GO" id="GO:0006355">
    <property type="term" value="P:regulation of DNA-templated transcription"/>
    <property type="evidence" value="ECO:0007669"/>
    <property type="project" value="InterPro"/>
</dbReference>
<dbReference type="InterPro" id="IPR010985">
    <property type="entry name" value="Ribbon_hlx_hlx"/>
</dbReference>
<dbReference type="EMBL" id="CP001101">
    <property type="protein sequence ID" value="ACE04877.1"/>
    <property type="molecule type" value="Genomic_DNA"/>
</dbReference>
<feature type="domain" description="Antitoxin FitA-like ribbon-helix-helix" evidence="1">
    <location>
        <begin position="1"/>
        <end position="37"/>
    </location>
</feature>
<dbReference type="KEGG" id="cpb:Cphamn1_1965"/>
<dbReference type="Gene3D" id="1.10.1220.10">
    <property type="entry name" value="Met repressor-like"/>
    <property type="match status" value="1"/>
</dbReference>
<organism evidence="2">
    <name type="scientific">Chlorobium phaeobacteroides (strain BS1)</name>
    <dbReference type="NCBI Taxonomy" id="331678"/>
    <lineage>
        <taxon>Bacteria</taxon>
        <taxon>Pseudomonadati</taxon>
        <taxon>Chlorobiota</taxon>
        <taxon>Chlorobiia</taxon>
        <taxon>Chlorobiales</taxon>
        <taxon>Chlorobiaceae</taxon>
        <taxon>Chlorobium/Pelodictyon group</taxon>
        <taxon>Chlorobium</taxon>
    </lineage>
</organism>
<dbReference type="OrthoDB" id="2389872at2"/>
<reference evidence="2" key="1">
    <citation type="submission" date="2008-06" db="EMBL/GenBank/DDBJ databases">
        <title>Complete sequence of Chlorobium phaeobacteroides BS1.</title>
        <authorList>
            <consortium name="US DOE Joint Genome Institute"/>
            <person name="Lucas S."/>
            <person name="Copeland A."/>
            <person name="Lapidus A."/>
            <person name="Glavina del Rio T."/>
            <person name="Dalin E."/>
            <person name="Tice H."/>
            <person name="Bruce D."/>
            <person name="Goodwin L."/>
            <person name="Pitluck S."/>
            <person name="Schmutz J."/>
            <person name="Larimer F."/>
            <person name="Land M."/>
            <person name="Hauser L."/>
            <person name="Kyrpides N."/>
            <person name="Ovchinnikova G."/>
            <person name="Li T."/>
            <person name="Liu Z."/>
            <person name="Zhao F."/>
            <person name="Overmann J."/>
            <person name="Bryant D.A."/>
            <person name="Richardson P."/>
        </authorList>
    </citation>
    <scope>NUCLEOTIDE SEQUENCE [LARGE SCALE GENOMIC DNA]</scope>
    <source>
        <strain evidence="2">BS1</strain>
    </source>
</reference>
<dbReference type="Pfam" id="PF22513">
    <property type="entry name" value="FitA-like_RHH"/>
    <property type="match status" value="1"/>
</dbReference>
<sequence length="79" mass="8908">MIIRNIEEDVKIRLKVRASQHGWSIEEEVCQILRSAVSEASPKHQRLGSRIAARFADIGLLEPLPELRGQTIAPMDFGE</sequence>
<gene>
    <name evidence="2" type="ordered locus">Cphamn1_1965</name>
</gene>
<dbReference type="HOGENOM" id="CLU_168829_0_0_10"/>
<name>B3EMD8_CHLPB</name>
<evidence type="ECO:0000259" key="1">
    <source>
        <dbReference type="Pfam" id="PF22513"/>
    </source>
</evidence>
<dbReference type="InterPro" id="IPR053853">
    <property type="entry name" value="FitA-like_RHH"/>
</dbReference>
<proteinExistence type="predicted"/>
<dbReference type="AlphaFoldDB" id="B3EMD8"/>
<protein>
    <recommendedName>
        <fullName evidence="1">Antitoxin FitA-like ribbon-helix-helix domain-containing protein</fullName>
    </recommendedName>
</protein>
<dbReference type="SUPFAM" id="SSF47598">
    <property type="entry name" value="Ribbon-helix-helix"/>
    <property type="match status" value="1"/>
</dbReference>
<accession>B3EMD8</accession>
<evidence type="ECO:0000313" key="2">
    <source>
        <dbReference type="EMBL" id="ACE04877.1"/>
    </source>
</evidence>
<dbReference type="InterPro" id="IPR013321">
    <property type="entry name" value="Arc_rbn_hlx_hlx"/>
</dbReference>
<dbReference type="eggNOG" id="COG4691">
    <property type="taxonomic scope" value="Bacteria"/>
</dbReference>
<dbReference type="STRING" id="331678.Cphamn1_1965"/>